<proteinExistence type="predicted"/>
<dbReference type="EMBL" id="GBRH01218960">
    <property type="protein sequence ID" value="JAD78935.1"/>
    <property type="molecule type" value="Transcribed_RNA"/>
</dbReference>
<reference evidence="1" key="1">
    <citation type="submission" date="2014-09" db="EMBL/GenBank/DDBJ databases">
        <authorList>
            <person name="Magalhaes I.L.F."/>
            <person name="Oliveira U."/>
            <person name="Santos F.R."/>
            <person name="Vidigal T.H.D.A."/>
            <person name="Brescovit A.D."/>
            <person name="Santos A.J."/>
        </authorList>
    </citation>
    <scope>NUCLEOTIDE SEQUENCE</scope>
    <source>
        <tissue evidence="1">Shoot tissue taken approximately 20 cm above the soil surface</tissue>
    </source>
</reference>
<sequence length="46" mass="5352">MLVNNELWNHPRCWSEPSRYISAGKLRPSLFAKTAAHEEPETINTR</sequence>
<protein>
    <submittedName>
        <fullName evidence="1">Uncharacterized protein</fullName>
    </submittedName>
</protein>
<accession>A0A0A9CZW1</accession>
<dbReference type="AlphaFoldDB" id="A0A0A9CZW1"/>
<reference evidence="1" key="2">
    <citation type="journal article" date="2015" name="Data Brief">
        <title>Shoot transcriptome of the giant reed, Arundo donax.</title>
        <authorList>
            <person name="Barrero R.A."/>
            <person name="Guerrero F.D."/>
            <person name="Moolhuijzen P."/>
            <person name="Goolsby J.A."/>
            <person name="Tidwell J."/>
            <person name="Bellgard S.E."/>
            <person name="Bellgard M.I."/>
        </authorList>
    </citation>
    <scope>NUCLEOTIDE SEQUENCE</scope>
    <source>
        <tissue evidence="1">Shoot tissue taken approximately 20 cm above the soil surface</tissue>
    </source>
</reference>
<evidence type="ECO:0000313" key="1">
    <source>
        <dbReference type="EMBL" id="JAD78935.1"/>
    </source>
</evidence>
<name>A0A0A9CZW1_ARUDO</name>
<organism evidence="1">
    <name type="scientific">Arundo donax</name>
    <name type="common">Giant reed</name>
    <name type="synonym">Donax arundinaceus</name>
    <dbReference type="NCBI Taxonomy" id="35708"/>
    <lineage>
        <taxon>Eukaryota</taxon>
        <taxon>Viridiplantae</taxon>
        <taxon>Streptophyta</taxon>
        <taxon>Embryophyta</taxon>
        <taxon>Tracheophyta</taxon>
        <taxon>Spermatophyta</taxon>
        <taxon>Magnoliopsida</taxon>
        <taxon>Liliopsida</taxon>
        <taxon>Poales</taxon>
        <taxon>Poaceae</taxon>
        <taxon>PACMAD clade</taxon>
        <taxon>Arundinoideae</taxon>
        <taxon>Arundineae</taxon>
        <taxon>Arundo</taxon>
    </lineage>
</organism>